<keyword evidence="2" id="KW-1185">Reference proteome</keyword>
<comment type="caution">
    <text evidence="1">The sequence shown here is derived from an EMBL/GenBank/DDBJ whole genome shotgun (WGS) entry which is preliminary data.</text>
</comment>
<name>A0A942DYE3_9HYPH</name>
<reference evidence="1" key="1">
    <citation type="submission" date="2021-04" db="EMBL/GenBank/DDBJ databases">
        <title>Pseudaminobacter soli sp. nov., isolated from paddy soil contaminated by heavy metals.</title>
        <authorList>
            <person name="Zhang K."/>
        </authorList>
    </citation>
    <scope>NUCLEOTIDE SEQUENCE</scope>
    <source>
        <strain evidence="1">19-2017</strain>
    </source>
</reference>
<dbReference type="AlphaFoldDB" id="A0A942DYE3"/>
<evidence type="ECO:0000313" key="2">
    <source>
        <dbReference type="Proteomes" id="UP000680348"/>
    </source>
</evidence>
<evidence type="ECO:0000313" key="1">
    <source>
        <dbReference type="EMBL" id="MBS3650234.1"/>
    </source>
</evidence>
<dbReference type="Proteomes" id="UP000680348">
    <property type="component" value="Unassembled WGS sequence"/>
</dbReference>
<organism evidence="1 2">
    <name type="scientific">Pseudaminobacter soli</name>
    <name type="common">ex Zhang et al. 2022</name>
    <dbReference type="NCBI Taxonomy" id="2831468"/>
    <lineage>
        <taxon>Bacteria</taxon>
        <taxon>Pseudomonadati</taxon>
        <taxon>Pseudomonadota</taxon>
        <taxon>Alphaproteobacteria</taxon>
        <taxon>Hyphomicrobiales</taxon>
        <taxon>Phyllobacteriaceae</taxon>
        <taxon>Pseudaminobacter</taxon>
    </lineage>
</organism>
<dbReference type="EMBL" id="JAGWCR010000008">
    <property type="protein sequence ID" value="MBS3650234.1"/>
    <property type="molecule type" value="Genomic_DNA"/>
</dbReference>
<accession>A0A942DYE3</accession>
<dbReference type="InterPro" id="IPR009642">
    <property type="entry name" value="DUF1236"/>
</dbReference>
<protein>
    <submittedName>
        <fullName evidence="1">DUF1236 domain-containing protein</fullName>
    </submittedName>
</protein>
<dbReference type="RefSeq" id="WP_188255781.1">
    <property type="nucleotide sequence ID" value="NZ_JABVCF010000008.1"/>
</dbReference>
<proteinExistence type="predicted"/>
<gene>
    <name evidence="1" type="ORF">KEU06_16595</name>
</gene>
<sequence length="84" mass="9669">MRLGEEQRTEVRNIFREVHVEPERDINFSVDVGAHVPREVHLHRLPARIVEIVPDYRDDQYFVLPDGRIVIVDAGSLEVVAIIG</sequence>
<dbReference type="Pfam" id="PF06823">
    <property type="entry name" value="DUF1236"/>
    <property type="match status" value="1"/>
</dbReference>